<evidence type="ECO:0000256" key="3">
    <source>
        <dbReference type="PIRSR" id="PIRSR600917-52"/>
    </source>
</evidence>
<dbReference type="Gene3D" id="3.40.720.10">
    <property type="entry name" value="Alkaline Phosphatase, subunit A"/>
    <property type="match status" value="1"/>
</dbReference>
<comment type="similarity">
    <text evidence="1">Belongs to the sulfatase family.</text>
</comment>
<evidence type="ECO:0000256" key="1">
    <source>
        <dbReference type="ARBA" id="ARBA00008779"/>
    </source>
</evidence>
<organism evidence="6 7">
    <name type="scientific">Bacteroides uniformis</name>
    <dbReference type="NCBI Taxonomy" id="820"/>
    <lineage>
        <taxon>Bacteria</taxon>
        <taxon>Pseudomonadati</taxon>
        <taxon>Bacteroidota</taxon>
        <taxon>Bacteroidia</taxon>
        <taxon>Bacteroidales</taxon>
        <taxon>Bacteroidaceae</taxon>
        <taxon>Bacteroides</taxon>
    </lineage>
</organism>
<dbReference type="InterPro" id="IPR050738">
    <property type="entry name" value="Sulfatase"/>
</dbReference>
<dbReference type="Pfam" id="PF00884">
    <property type="entry name" value="Sulfatase"/>
    <property type="match status" value="1"/>
</dbReference>
<feature type="signal peptide" evidence="4">
    <location>
        <begin position="1"/>
        <end position="23"/>
    </location>
</feature>
<dbReference type="Proteomes" id="UP000095766">
    <property type="component" value="Unassembled WGS sequence"/>
</dbReference>
<accession>A0A174T1K7</accession>
<proteinExistence type="inferred from homology"/>
<dbReference type="EMBL" id="CZAO01000014">
    <property type="protein sequence ID" value="CUQ03702.1"/>
    <property type="molecule type" value="Genomic_DNA"/>
</dbReference>
<feature type="domain" description="Sulfatase N-terminal" evidence="5">
    <location>
        <begin position="37"/>
        <end position="428"/>
    </location>
</feature>
<reference evidence="6 7" key="1">
    <citation type="submission" date="2015-09" db="EMBL/GenBank/DDBJ databases">
        <authorList>
            <consortium name="Pathogen Informatics"/>
        </authorList>
    </citation>
    <scope>NUCLEOTIDE SEQUENCE [LARGE SCALE GENOMIC DNA]</scope>
    <source>
        <strain evidence="6 7">2789STDY5834898</strain>
    </source>
</reference>
<dbReference type="PANTHER" id="PTHR42693">
    <property type="entry name" value="ARYLSULFATASE FAMILY MEMBER"/>
    <property type="match status" value="1"/>
</dbReference>
<dbReference type="SUPFAM" id="SSF53649">
    <property type="entry name" value="Alkaline phosphatase-like"/>
    <property type="match status" value="1"/>
</dbReference>
<dbReference type="InterPro" id="IPR017850">
    <property type="entry name" value="Alkaline_phosphatase_core_sf"/>
</dbReference>
<dbReference type="AlphaFoldDB" id="A0A174T1K7"/>
<evidence type="ECO:0000256" key="2">
    <source>
        <dbReference type="ARBA" id="ARBA00022801"/>
    </source>
</evidence>
<evidence type="ECO:0000256" key="4">
    <source>
        <dbReference type="SAM" id="SignalP"/>
    </source>
</evidence>
<dbReference type="Gene3D" id="3.30.1120.10">
    <property type="match status" value="1"/>
</dbReference>
<dbReference type="InterPro" id="IPR000917">
    <property type="entry name" value="Sulfatase_N"/>
</dbReference>
<feature type="chain" id="PRO_5009821215" evidence="4">
    <location>
        <begin position="24"/>
        <end position="541"/>
    </location>
</feature>
<dbReference type="CDD" id="cd16025">
    <property type="entry name" value="PAS_like"/>
    <property type="match status" value="1"/>
</dbReference>
<dbReference type="GO" id="GO:0004065">
    <property type="term" value="F:arylsulfatase activity"/>
    <property type="evidence" value="ECO:0007669"/>
    <property type="project" value="UniProtKB-EC"/>
</dbReference>
<sequence length="541" mass="62068">MRKSYFLCGTSALSMLSAMPCMADETIRTSKETDERPNIVLIMADDMGYSDVGCYGGEIPTPNIDRLAQKGVRYTQFYNSGRSCPTRASLLTGLYPQQAGIGAMSEDPGIKKGEKHPENRGVHGYMGFLNRNCVTIAEVLKEAGYHTYMTGKWHVGMHGKEKWPLQRGFEHFYGILAGASSYLKPQGGRGLTLDNTNLPAPQSPYYTTDAFTDYAIRFIDEQTDDNPFFLYLAYNAPHWPLHAKDKDLEKFAGKYDKGWEAVREERYRKMVELGIVNPDWKLAEWESRAWNELTEAERDSSSLRMSVYAAQVYCMDYNIGKLIDYLEEEGKLDNTLILFLSDNGACAEPYSEKGFGSTSEINKLDSWVHPSYGLPWAQVSNTPYRKYKVRAYEGGIATPLIISWPEVLGKYSNQIRRNVGFVPDIMATFVEVARAEYPTTYHDGNSIIPMAGTSLMSTVHNPDKQIHEYIFGEHFNNCFVRWKNWKAVKDEKMKEWELYDIEKDRTEWNNVAAEYPDVLKKMVRKWEEWANECYIFPKRLN</sequence>
<protein>
    <submittedName>
        <fullName evidence="6">Arylsulfatase</fullName>
        <ecNumber evidence="6">3.1.6.1</ecNumber>
    </submittedName>
</protein>
<keyword evidence="2 6" id="KW-0378">Hydrolase</keyword>
<comment type="PTM">
    <text evidence="3">The conversion to 3-oxoalanine (also known as C-formylglycine, FGly), of a serine or cysteine residue in prokaryotes and of a cysteine residue in eukaryotes, is critical for catalytic activity.</text>
</comment>
<evidence type="ECO:0000259" key="5">
    <source>
        <dbReference type="Pfam" id="PF00884"/>
    </source>
</evidence>
<evidence type="ECO:0000313" key="6">
    <source>
        <dbReference type="EMBL" id="CUQ03702.1"/>
    </source>
</evidence>
<keyword evidence="4" id="KW-0732">Signal</keyword>
<gene>
    <name evidence="6" type="primary">atsA_5</name>
    <name evidence="6" type="ORF">ERS852510_02994</name>
</gene>
<dbReference type="FunFam" id="3.40.720.10:FF:000047">
    <property type="entry name" value="Arylsulfatase"/>
    <property type="match status" value="1"/>
</dbReference>
<dbReference type="EC" id="3.1.6.1" evidence="6"/>
<evidence type="ECO:0000313" key="7">
    <source>
        <dbReference type="Proteomes" id="UP000095766"/>
    </source>
</evidence>
<dbReference type="PANTHER" id="PTHR42693:SF53">
    <property type="entry name" value="ENDO-4-O-SULFATASE"/>
    <property type="match status" value="1"/>
</dbReference>
<name>A0A174T1K7_BACUN</name>
<feature type="modified residue" description="3-oxoalanine (Ser)" evidence="3">
    <location>
        <position position="83"/>
    </location>
</feature>